<dbReference type="EMBL" id="JAREWH010000061">
    <property type="protein sequence ID" value="MDN3193928.1"/>
    <property type="molecule type" value="Genomic_DNA"/>
</dbReference>
<dbReference type="EMBL" id="CP060804">
    <property type="protein sequence ID" value="QNP36988.1"/>
    <property type="molecule type" value="Genomic_DNA"/>
</dbReference>
<reference evidence="4 5" key="1">
    <citation type="submission" date="2020-08" db="EMBL/GenBank/DDBJ databases">
        <title>Enterococcus faecalis SF28073 genome assembly.</title>
        <authorList>
            <person name="Duerkop B.A."/>
            <person name="Johnson C.N."/>
        </authorList>
    </citation>
    <scope>NUCLEOTIDE SEQUENCE [LARGE SCALE GENOMIC DNA]</scope>
    <source>
        <strain evidence="4 5">SF28073</strain>
    </source>
</reference>
<reference evidence="3" key="3">
    <citation type="submission" date="2023-03" db="EMBL/GenBank/DDBJ databases">
        <authorList>
            <person name="Zajac M."/>
            <person name="Kwit R."/>
            <person name="Wasyl D."/>
        </authorList>
    </citation>
    <scope>NUCLEOTIDE SEQUENCE</scope>
    <source>
        <strain evidence="3">691B_2</strain>
    </source>
</reference>
<accession>A0A2S7M1G0</accession>
<dbReference type="InterPro" id="IPR018649">
    <property type="entry name" value="SHOCT"/>
</dbReference>
<dbReference type="Pfam" id="PF09851">
    <property type="entry name" value="SHOCT"/>
    <property type="match status" value="1"/>
</dbReference>
<dbReference type="RefSeq" id="WP_002415882.1">
    <property type="nucleotide sequence ID" value="NZ_CABHGG010000001.1"/>
</dbReference>
<proteinExistence type="predicted"/>
<protein>
    <submittedName>
        <fullName evidence="4">DUF4428 domain-containing protein</fullName>
    </submittedName>
    <submittedName>
        <fullName evidence="3">SHOCT domain-containing protein</fullName>
    </submittedName>
</protein>
<evidence type="ECO:0000259" key="2">
    <source>
        <dbReference type="Pfam" id="PF09851"/>
    </source>
</evidence>
<dbReference type="AlphaFoldDB" id="A0A2S7M1G0"/>
<evidence type="ECO:0000313" key="3">
    <source>
        <dbReference type="EMBL" id="MDN3193928.1"/>
    </source>
</evidence>
<dbReference type="Proteomes" id="UP001173174">
    <property type="component" value="Unassembled WGS sequence"/>
</dbReference>
<dbReference type="Proteomes" id="UP000516122">
    <property type="component" value="Chromosome"/>
</dbReference>
<evidence type="ECO:0000256" key="1">
    <source>
        <dbReference type="SAM" id="MobiDB-lite"/>
    </source>
</evidence>
<gene>
    <name evidence="4" type="ORF">H9Q64_10990</name>
    <name evidence="3" type="ORF">P0E79_15785</name>
</gene>
<feature type="domain" description="SHOCT" evidence="2">
    <location>
        <begin position="340"/>
        <end position="367"/>
    </location>
</feature>
<organism evidence="4 5">
    <name type="scientific">Enterococcus faecalis</name>
    <name type="common">Streptococcus faecalis</name>
    <dbReference type="NCBI Taxonomy" id="1351"/>
    <lineage>
        <taxon>Bacteria</taxon>
        <taxon>Bacillati</taxon>
        <taxon>Bacillota</taxon>
        <taxon>Bacilli</taxon>
        <taxon>Lactobacillales</taxon>
        <taxon>Enterococcaceae</taxon>
        <taxon>Enterococcus</taxon>
    </lineage>
</organism>
<evidence type="ECO:0000313" key="5">
    <source>
        <dbReference type="Proteomes" id="UP000516122"/>
    </source>
</evidence>
<name>A0A2S7M1G0_ENTFL</name>
<reference evidence="3" key="2">
    <citation type="journal article" date="2023" name="Pathogens">
        <title>Prevalence of Enterococcus spp. and the Whole-Genome Characteristics of Enterococcus faecium and Enterococcus faecalis Strains Isolated from Free-Living Birds in Poland.</title>
        <authorList>
            <person name="Kwit R."/>
            <person name="Zajac M."/>
            <person name="Smialowska-Weglinska A."/>
            <person name="Skarzynska M."/>
            <person name="Bomba A."/>
            <person name="Lalak A."/>
            <person name="Skrzypiec E."/>
            <person name="Wojdat D."/>
            <person name="Koza W."/>
            <person name="Mikos-Wojewoda E."/>
            <person name="Pasim P."/>
            <person name="Skora M."/>
            <person name="Polak M."/>
            <person name="Wiacek J."/>
            <person name="Wasyl D."/>
        </authorList>
    </citation>
    <scope>NUCLEOTIDE SEQUENCE</scope>
    <source>
        <strain evidence="3">691B_2</strain>
    </source>
</reference>
<evidence type="ECO:0000313" key="4">
    <source>
        <dbReference type="EMBL" id="QNP36988.1"/>
    </source>
</evidence>
<feature type="region of interest" description="Disordered" evidence="1">
    <location>
        <begin position="310"/>
        <end position="333"/>
    </location>
</feature>
<sequence>MKSMCELCDLNPGKIITFDNHGICKHCAEHLELKPKEIKDRTMESIIKRQEEIIKKDQAMQAKGNLCYLCEEETGKYFTSDFYRVGKSCLKKLKVSTWSVDKKSLADLQQIQELINKQSEIAKANEKNAEVYGNLCALCQDNKGKYLTSDNYQICKKCAGQLGVQGQGYTQTWTLTDLRNVQEDNRLFNPTTTIAGSIEFDEPEKKFRLVGSSKILPVSIIADYKILEKKNTHFTEENVPYDRVSSVYILINLDDLQRPTITISFLKTLSEQTTEFDRQLAIDRARFNAERALSSLDTIVRRIKEKEIPTPIKSDENQPIEPKLSDSQKNSPSAIEDVMAELRNLKLLVDEGILTEEEFQQKKRQLLQLD</sequence>